<feature type="non-terminal residue" evidence="1">
    <location>
        <position position="60"/>
    </location>
</feature>
<gene>
    <name evidence="1" type="ORF">AVDCRST_MAG15-369</name>
</gene>
<dbReference type="AlphaFoldDB" id="A0A6J4NRH4"/>
<accession>A0A6J4NRH4</accession>
<reference evidence="1" key="1">
    <citation type="submission" date="2020-02" db="EMBL/GenBank/DDBJ databases">
        <authorList>
            <person name="Meier V. D."/>
        </authorList>
    </citation>
    <scope>NUCLEOTIDE SEQUENCE</scope>
    <source>
        <strain evidence="1">AVDCRST_MAG15</strain>
    </source>
</reference>
<sequence>WTSFPLKNCVGRHLPSICAAHSGRPSRASCRRTSRCFWSVWGRSDLGPCSGSATLTGWAP</sequence>
<evidence type="ECO:0000313" key="1">
    <source>
        <dbReference type="EMBL" id="CAA9389681.1"/>
    </source>
</evidence>
<organism evidence="1">
    <name type="scientific">uncultured Rubellimicrobium sp</name>
    <dbReference type="NCBI Taxonomy" id="543078"/>
    <lineage>
        <taxon>Bacteria</taxon>
        <taxon>Pseudomonadati</taxon>
        <taxon>Pseudomonadota</taxon>
        <taxon>Alphaproteobacteria</taxon>
        <taxon>Rhodobacterales</taxon>
        <taxon>Roseobacteraceae</taxon>
        <taxon>Rubellimicrobium</taxon>
        <taxon>environmental samples</taxon>
    </lineage>
</organism>
<dbReference type="EMBL" id="CADCUU010000056">
    <property type="protein sequence ID" value="CAA9389681.1"/>
    <property type="molecule type" value="Genomic_DNA"/>
</dbReference>
<protein>
    <submittedName>
        <fullName evidence="1">Uncharacterized protein</fullName>
    </submittedName>
</protein>
<proteinExistence type="predicted"/>
<feature type="non-terminal residue" evidence="1">
    <location>
        <position position="1"/>
    </location>
</feature>
<name>A0A6J4NRH4_9RHOB</name>